<accession>A0A2P2QES8</accession>
<reference evidence="1" key="1">
    <citation type="submission" date="2018-02" db="EMBL/GenBank/DDBJ databases">
        <title>Rhizophora mucronata_Transcriptome.</title>
        <authorList>
            <person name="Meera S.P."/>
            <person name="Sreeshan A."/>
            <person name="Augustine A."/>
        </authorList>
    </citation>
    <scope>NUCLEOTIDE SEQUENCE</scope>
    <source>
        <tissue evidence="1">Leaf</tissue>
    </source>
</reference>
<dbReference type="EMBL" id="GGEC01084930">
    <property type="protein sequence ID" value="MBX65414.1"/>
    <property type="molecule type" value="Transcribed_RNA"/>
</dbReference>
<sequence length="39" mass="4591">MKLIKPILKQTRTRFSVQKLRIFGNKSAKPRPMLRPTLP</sequence>
<dbReference type="AlphaFoldDB" id="A0A2P2QES8"/>
<name>A0A2P2QES8_RHIMU</name>
<protein>
    <submittedName>
        <fullName evidence="1">Uncharacterized protein LOC105127011</fullName>
    </submittedName>
</protein>
<organism evidence="1">
    <name type="scientific">Rhizophora mucronata</name>
    <name type="common">Asiatic mangrove</name>
    <dbReference type="NCBI Taxonomy" id="61149"/>
    <lineage>
        <taxon>Eukaryota</taxon>
        <taxon>Viridiplantae</taxon>
        <taxon>Streptophyta</taxon>
        <taxon>Embryophyta</taxon>
        <taxon>Tracheophyta</taxon>
        <taxon>Spermatophyta</taxon>
        <taxon>Magnoliopsida</taxon>
        <taxon>eudicotyledons</taxon>
        <taxon>Gunneridae</taxon>
        <taxon>Pentapetalae</taxon>
        <taxon>rosids</taxon>
        <taxon>fabids</taxon>
        <taxon>Malpighiales</taxon>
        <taxon>Rhizophoraceae</taxon>
        <taxon>Rhizophora</taxon>
    </lineage>
</organism>
<evidence type="ECO:0000313" key="1">
    <source>
        <dbReference type="EMBL" id="MBX65414.1"/>
    </source>
</evidence>
<proteinExistence type="predicted"/>